<reference evidence="1" key="1">
    <citation type="submission" date="2019-12" db="EMBL/GenBank/DDBJ databases">
        <authorList>
            <person name="Scholes J."/>
        </authorList>
    </citation>
    <scope>NUCLEOTIDE SEQUENCE</scope>
</reference>
<sequence>VKFGTTIHNTEGILDYVHSDVWGPSKTPSLGGRGYFVTFTVDFSRRVWVYN</sequence>
<dbReference type="InterPro" id="IPR036397">
    <property type="entry name" value="RNaseH_sf"/>
</dbReference>
<evidence type="ECO:0000313" key="2">
    <source>
        <dbReference type="Proteomes" id="UP001153555"/>
    </source>
</evidence>
<dbReference type="AlphaFoldDB" id="A0A9N7NCA7"/>
<evidence type="ECO:0000313" key="1">
    <source>
        <dbReference type="EMBL" id="CAA0825675.1"/>
    </source>
</evidence>
<dbReference type="Proteomes" id="UP001153555">
    <property type="component" value="Unassembled WGS sequence"/>
</dbReference>
<feature type="non-terminal residue" evidence="1">
    <location>
        <position position="1"/>
    </location>
</feature>
<feature type="non-terminal residue" evidence="1">
    <location>
        <position position="51"/>
    </location>
</feature>
<organism evidence="1 2">
    <name type="scientific">Striga hermonthica</name>
    <name type="common">Purple witchweed</name>
    <name type="synonym">Buchnera hermonthica</name>
    <dbReference type="NCBI Taxonomy" id="68872"/>
    <lineage>
        <taxon>Eukaryota</taxon>
        <taxon>Viridiplantae</taxon>
        <taxon>Streptophyta</taxon>
        <taxon>Embryophyta</taxon>
        <taxon>Tracheophyta</taxon>
        <taxon>Spermatophyta</taxon>
        <taxon>Magnoliopsida</taxon>
        <taxon>eudicotyledons</taxon>
        <taxon>Gunneridae</taxon>
        <taxon>Pentapetalae</taxon>
        <taxon>asterids</taxon>
        <taxon>lamiids</taxon>
        <taxon>Lamiales</taxon>
        <taxon>Orobanchaceae</taxon>
        <taxon>Buchnereae</taxon>
        <taxon>Striga</taxon>
    </lineage>
</organism>
<dbReference type="PANTHER" id="PTHR42648:SF28">
    <property type="entry name" value="TRANSPOSON-ENCODED PROTEIN WITH RIBONUCLEASE H-LIKE AND RETROVIRUS ZINC FINGER-LIKE DOMAINS"/>
    <property type="match status" value="1"/>
</dbReference>
<dbReference type="OrthoDB" id="1751483at2759"/>
<dbReference type="PANTHER" id="PTHR42648">
    <property type="entry name" value="TRANSPOSASE, PUTATIVE-RELATED"/>
    <property type="match status" value="1"/>
</dbReference>
<protein>
    <submittedName>
        <fullName evidence="1">Uncharacterized protein</fullName>
    </submittedName>
</protein>
<dbReference type="EMBL" id="CACSLK010026087">
    <property type="protein sequence ID" value="CAA0825675.1"/>
    <property type="molecule type" value="Genomic_DNA"/>
</dbReference>
<dbReference type="InterPro" id="IPR039537">
    <property type="entry name" value="Retrotran_Ty1/copia-like"/>
</dbReference>
<dbReference type="Gene3D" id="3.30.420.10">
    <property type="entry name" value="Ribonuclease H-like superfamily/Ribonuclease H"/>
    <property type="match status" value="1"/>
</dbReference>
<proteinExistence type="predicted"/>
<keyword evidence="2" id="KW-1185">Reference proteome</keyword>
<comment type="caution">
    <text evidence="1">The sequence shown here is derived from an EMBL/GenBank/DDBJ whole genome shotgun (WGS) entry which is preliminary data.</text>
</comment>
<gene>
    <name evidence="1" type="ORF">SHERM_22417</name>
</gene>
<name>A0A9N7NCA7_STRHE</name>
<accession>A0A9N7NCA7</accession>
<dbReference type="GO" id="GO:0003676">
    <property type="term" value="F:nucleic acid binding"/>
    <property type="evidence" value="ECO:0007669"/>
    <property type="project" value="InterPro"/>
</dbReference>